<evidence type="ECO:0000256" key="7">
    <source>
        <dbReference type="ARBA" id="ARBA00022840"/>
    </source>
</evidence>
<keyword evidence="7" id="KW-0067">ATP-binding</keyword>
<dbReference type="PROSITE" id="PS50109">
    <property type="entry name" value="HIS_KIN"/>
    <property type="match status" value="1"/>
</dbReference>
<accession>A0A7W3RD91</accession>
<keyword evidence="11" id="KW-1185">Reference proteome</keyword>
<keyword evidence="8" id="KW-0902">Two-component regulatory system</keyword>
<evidence type="ECO:0000259" key="9">
    <source>
        <dbReference type="PROSITE" id="PS50109"/>
    </source>
</evidence>
<dbReference type="GO" id="GO:0000160">
    <property type="term" value="P:phosphorelay signal transduction system"/>
    <property type="evidence" value="ECO:0007669"/>
    <property type="project" value="UniProtKB-KW"/>
</dbReference>
<dbReference type="InterPro" id="IPR022066">
    <property type="entry name" value="PdtaS_GAF"/>
</dbReference>
<dbReference type="EMBL" id="JACJHT010000001">
    <property type="protein sequence ID" value="MBA9036948.1"/>
    <property type="molecule type" value="Genomic_DNA"/>
</dbReference>
<comment type="caution">
    <text evidence="10">The sequence shown here is derived from an EMBL/GenBank/DDBJ whole genome shotgun (WGS) entry which is preliminary data.</text>
</comment>
<organism evidence="10 11">
    <name type="scientific">Priestia aryabhattai</name>
    <name type="common">Bacillus aryabhattai</name>
    <dbReference type="NCBI Taxonomy" id="412384"/>
    <lineage>
        <taxon>Bacteria</taxon>
        <taxon>Bacillati</taxon>
        <taxon>Bacillota</taxon>
        <taxon>Bacilli</taxon>
        <taxon>Bacillales</taxon>
        <taxon>Bacillaceae</taxon>
        <taxon>Priestia</taxon>
    </lineage>
</organism>
<dbReference type="GO" id="GO:0004673">
    <property type="term" value="F:protein histidine kinase activity"/>
    <property type="evidence" value="ECO:0007669"/>
    <property type="project" value="UniProtKB-EC"/>
</dbReference>
<evidence type="ECO:0000256" key="8">
    <source>
        <dbReference type="ARBA" id="ARBA00023012"/>
    </source>
</evidence>
<dbReference type="InterPro" id="IPR038424">
    <property type="entry name" value="H_kinase_PdtaS_GAF_sf"/>
</dbReference>
<feature type="domain" description="Histidine kinase" evidence="9">
    <location>
        <begin position="281"/>
        <end position="472"/>
    </location>
</feature>
<dbReference type="PANTHER" id="PTHR41523:SF8">
    <property type="entry name" value="ETHYLENE RESPONSE SENSOR PROTEIN"/>
    <property type="match status" value="1"/>
</dbReference>
<evidence type="ECO:0000313" key="10">
    <source>
        <dbReference type="EMBL" id="MBA9036948.1"/>
    </source>
</evidence>
<keyword evidence="6 10" id="KW-0418">Kinase</keyword>
<protein>
    <recommendedName>
        <fullName evidence="2">histidine kinase</fullName>
        <ecNumber evidence="2">2.7.13.3</ecNumber>
    </recommendedName>
</protein>
<dbReference type="RefSeq" id="WP_061859403.1">
    <property type="nucleotide sequence ID" value="NZ_CP041519.1"/>
</dbReference>
<evidence type="ECO:0000256" key="4">
    <source>
        <dbReference type="ARBA" id="ARBA00022679"/>
    </source>
</evidence>
<dbReference type="Gene3D" id="3.30.450.20">
    <property type="entry name" value="PAS domain"/>
    <property type="match status" value="1"/>
</dbReference>
<keyword evidence="4" id="KW-0808">Transferase</keyword>
<dbReference type="EC" id="2.7.13.3" evidence="2"/>
<proteinExistence type="predicted"/>
<dbReference type="AlphaFoldDB" id="A0A7W3RD91"/>
<evidence type="ECO:0000313" key="11">
    <source>
        <dbReference type="Proteomes" id="UP000543174"/>
    </source>
</evidence>
<gene>
    <name evidence="10" type="ORF">HNP21_000037</name>
</gene>
<evidence type="ECO:0000256" key="5">
    <source>
        <dbReference type="ARBA" id="ARBA00022741"/>
    </source>
</evidence>
<evidence type="ECO:0000256" key="1">
    <source>
        <dbReference type="ARBA" id="ARBA00000085"/>
    </source>
</evidence>
<dbReference type="InterPro" id="IPR036890">
    <property type="entry name" value="HATPase_C_sf"/>
</dbReference>
<evidence type="ECO:0000256" key="3">
    <source>
        <dbReference type="ARBA" id="ARBA00022553"/>
    </source>
</evidence>
<dbReference type="PANTHER" id="PTHR41523">
    <property type="entry name" value="TWO-COMPONENT SYSTEM SENSOR PROTEIN"/>
    <property type="match status" value="1"/>
</dbReference>
<reference evidence="10" key="1">
    <citation type="submission" date="2020-08" db="EMBL/GenBank/DDBJ databases">
        <title>Functional genomics of gut bacteria from endangered species of beetles.</title>
        <authorList>
            <person name="Carlos-Shanley C."/>
        </authorList>
    </citation>
    <scope>NUCLEOTIDE SEQUENCE [LARGE SCALE GENOMIC DNA]</scope>
    <source>
        <strain evidence="10">S00060</strain>
    </source>
</reference>
<dbReference type="InterPro" id="IPR011495">
    <property type="entry name" value="Sig_transdc_His_kin_sub2_dim/P"/>
</dbReference>
<dbReference type="SUPFAM" id="SSF55874">
    <property type="entry name" value="ATPase domain of HSP90 chaperone/DNA topoisomerase II/histidine kinase"/>
    <property type="match status" value="1"/>
</dbReference>
<evidence type="ECO:0000256" key="6">
    <source>
        <dbReference type="ARBA" id="ARBA00022777"/>
    </source>
</evidence>
<dbReference type="Proteomes" id="UP000543174">
    <property type="component" value="Unassembled WGS sequence"/>
</dbReference>
<keyword evidence="3" id="KW-0597">Phosphoprotein</keyword>
<dbReference type="Pfam" id="PF02518">
    <property type="entry name" value="HATPase_c"/>
    <property type="match status" value="1"/>
</dbReference>
<dbReference type="GO" id="GO:0005524">
    <property type="term" value="F:ATP binding"/>
    <property type="evidence" value="ECO:0007669"/>
    <property type="project" value="UniProtKB-KW"/>
</dbReference>
<evidence type="ECO:0000256" key="2">
    <source>
        <dbReference type="ARBA" id="ARBA00012438"/>
    </source>
</evidence>
<dbReference type="Pfam" id="PF07568">
    <property type="entry name" value="HisKA_2"/>
    <property type="match status" value="1"/>
</dbReference>
<dbReference type="Gene3D" id="3.30.565.10">
    <property type="entry name" value="Histidine kinase-like ATPase, C-terminal domain"/>
    <property type="match status" value="1"/>
</dbReference>
<comment type="catalytic activity">
    <reaction evidence="1">
        <text>ATP + protein L-histidine = ADP + protein N-phospho-L-histidine.</text>
        <dbReference type="EC" id="2.7.13.3"/>
    </reaction>
</comment>
<name>A0A7W3RD91_PRIAR</name>
<dbReference type="Pfam" id="PF12282">
    <property type="entry name" value="GAF_PdtaS"/>
    <property type="match status" value="1"/>
</dbReference>
<keyword evidence="5" id="KW-0547">Nucleotide-binding</keyword>
<dbReference type="InterPro" id="IPR005467">
    <property type="entry name" value="His_kinase_dom"/>
</dbReference>
<dbReference type="InterPro" id="IPR003594">
    <property type="entry name" value="HATPase_dom"/>
</dbReference>
<sequence>MTHTLSLNSLCRLHTNLAEVDIQKIDEVAKNLPLIADLNGANVFIDCLTKEGQHAVVVAEAAPETAPSVYERPVAGKFVYEAFEPAVFYTLQNGKPMSLNRALTQEGKTVEQSVVPIKGFNNRVIATLIMEKDISEVVERQEKMKTLSNTNDTLSEILMEMTENASLIPEFIGEALFFIDPNLHILYFNSAAFNLVSEVCSSECKTGNQIIEYFPCLEELFYHPEKLFMHEVTILNKVFQVKKVSLKQENPTNGAFITFRDMTELRERERELVVKSVMIQEIHHRVKNNLQTIASLLRLQMRRGLPEESKAHFVESLNRILSIASVYEIILSNSSVDNVDILSLIEKIGNMLVYSSTDENKNISIEYSGTQLFTKSDKAVSIALIINELIQNCMKHAFKGREEGKVHVSFQQNNCEIEVTIKDNGVGYSKEAKPSLGLDIVTMMVTHDLSGQFSIERTANGTMASARFPLERGGHRD</sequence>
<dbReference type="SMART" id="SM00387">
    <property type="entry name" value="HATPase_c"/>
    <property type="match status" value="1"/>
</dbReference>
<dbReference type="Gene3D" id="3.30.450.280">
    <property type="entry name" value="GAF domain"/>
    <property type="match status" value="1"/>
</dbReference>